<keyword evidence="1" id="KW-0812">Transmembrane</keyword>
<keyword evidence="1" id="KW-1133">Transmembrane helix</keyword>
<reference evidence="3" key="1">
    <citation type="submission" date="2015-08" db="EMBL/GenBank/DDBJ databases">
        <title>Genome sequence of the strict anaerobe Clostridium homopropionicum LuHBu1 (DSM 5847T).</title>
        <authorList>
            <person name="Poehlein A."/>
            <person name="Beck M."/>
            <person name="Schiel-Bengelsdorf B."/>
            <person name="Bengelsdorf F.R."/>
            <person name="Daniel R."/>
            <person name="Duerre P."/>
        </authorList>
    </citation>
    <scope>NUCLEOTIDE SEQUENCE [LARGE SCALE GENOMIC DNA]</scope>
    <source>
        <strain evidence="3">DSM 5847</strain>
    </source>
</reference>
<protein>
    <recommendedName>
        <fullName evidence="4">Replicative DNA helicase</fullName>
    </recommendedName>
</protein>
<accession>A0A0L6Z6Y3</accession>
<keyword evidence="1" id="KW-0472">Membrane</keyword>
<organism evidence="2 3">
    <name type="scientific">Clostridium homopropionicum DSM 5847</name>
    <dbReference type="NCBI Taxonomy" id="1121318"/>
    <lineage>
        <taxon>Bacteria</taxon>
        <taxon>Bacillati</taxon>
        <taxon>Bacillota</taxon>
        <taxon>Clostridia</taxon>
        <taxon>Eubacteriales</taxon>
        <taxon>Clostridiaceae</taxon>
        <taxon>Clostridium</taxon>
    </lineage>
</organism>
<evidence type="ECO:0008006" key="4">
    <source>
        <dbReference type="Google" id="ProtNLM"/>
    </source>
</evidence>
<dbReference type="EMBL" id="LHUR01000036">
    <property type="protein sequence ID" value="KOA18719.1"/>
    <property type="molecule type" value="Genomic_DNA"/>
</dbReference>
<dbReference type="AlphaFoldDB" id="A0A0L6Z6Y3"/>
<feature type="transmembrane region" description="Helical" evidence="1">
    <location>
        <begin position="36"/>
        <end position="55"/>
    </location>
</feature>
<evidence type="ECO:0000313" key="2">
    <source>
        <dbReference type="EMBL" id="KOA18719.1"/>
    </source>
</evidence>
<sequence length="496" mass="58650">MNLSIKDITKDYDERVKRIALFEPLYKLQDKRFKDGNGNLVDCFSFGLITLLFFFENMLMRNKKNGVKELGSFFEAINKEEVNLSSEGFEELARTIIEAFRPPSGKRNSKTFYNWDTRRSEVVQYSILKASMWDNESNTQYYMLDEQGLDLIFATKEYFSEFQISINQLVLRKQLEKGEFVGALRQIDEMRLSVSNLYERIYKIKHEIQRNIISDETYERYKNTVEDINLRLNIESEEFRELREFVRETREKMSYEFKSEKDRKTYELVIQIDKELGEVHYEHSTLLKESIALKTTALQSAQESLYYAGIESFNFNQEVAARFTASPLPLEASRRIVNPFLSLEVNKSWSPLSVFSPQRINSNDKNIDKEDYFLDIDEENIKKELLHLKEDFKRLMELILQVIGDKNKIALGEIVDYIKDNEVNYILNNRIFYSFCMILHQKSPINIGEIEEENILSHGLELLKNRYRTLEAVESNTYIKVNNKFTISNMIIKLEE</sequence>
<gene>
    <name evidence="2" type="ORF">CLHOM_30030</name>
</gene>
<name>A0A0L6Z6Y3_9CLOT</name>
<dbReference type="Proteomes" id="UP000037043">
    <property type="component" value="Unassembled WGS sequence"/>
</dbReference>
<keyword evidence="3" id="KW-1185">Reference proteome</keyword>
<dbReference type="STRING" id="36844.SAMN04488501_110140"/>
<comment type="caution">
    <text evidence="2">The sequence shown here is derived from an EMBL/GenBank/DDBJ whole genome shotgun (WGS) entry which is preliminary data.</text>
</comment>
<dbReference type="RefSeq" id="WP_052222476.1">
    <property type="nucleotide sequence ID" value="NZ_LHUR01000036.1"/>
</dbReference>
<evidence type="ECO:0000256" key="1">
    <source>
        <dbReference type="SAM" id="Phobius"/>
    </source>
</evidence>
<dbReference type="PATRIC" id="fig|1121318.3.peg.3015"/>
<proteinExistence type="predicted"/>
<evidence type="ECO:0000313" key="3">
    <source>
        <dbReference type="Proteomes" id="UP000037043"/>
    </source>
</evidence>